<keyword evidence="3 5" id="KW-0863">Zinc-finger</keyword>
<dbReference type="Pfam" id="PF00628">
    <property type="entry name" value="PHD"/>
    <property type="match status" value="1"/>
</dbReference>
<evidence type="ECO:0000256" key="3">
    <source>
        <dbReference type="ARBA" id="ARBA00022771"/>
    </source>
</evidence>
<sequence>MSQPTAEATTSASSPTEKPWGRVLICGGTDWTKLGRKGGPKSEAAEQADPDLLEPHILRSLSNVKITSVHTSCAGCHFIAIDIDGYAWLFGRNGSSALGTPNVDFISENAPRRLSASELPGGTKGTYFVHAACGRNHSLLVGSDGKLWGAGVNNVGQAGQNPCAEVTNWSLVHGPSYGGNKERVVKAAAGITFSVVLTESGKVFTFGSGQMGQLGNGKTGEHIVTGNKTAFDVEPYPILVKELLGKEIVQVSCGQQHAIALDSTGVVYVWGYNGYCRLGLGNQVDVLKPKVVPTFSGAEDVNLASYVTAGPSNSIVLDKQGNLWMTGKWKNSGEGSSGSPYSTFRYLPDIMGVKITRTACGGVTHWGLSTDDDGGPMTIAWGQNASNGELGLGPDEPKSATKPIKNVPLAGIEVFDIAPGQNTTVLLAKPSDKLSDLPRHPIEVNAPPLCIRCNTEKGDDDSPLECDKCDGSYHLACLDPPLSAVPDGEWFCPECIDTPGLPIGVHGRQHTKKAAGGAAKTKAKGKAAMDEDDDEPDAGGKRKAPAKAKAGGSKKKKQ</sequence>
<keyword evidence="1" id="KW-0479">Metal-binding</keyword>
<feature type="region of interest" description="Disordered" evidence="7">
    <location>
        <begin position="1"/>
        <end position="22"/>
    </location>
</feature>
<protein>
    <recommendedName>
        <fullName evidence="8">PHD-type domain-containing protein</fullName>
    </recommendedName>
</protein>
<feature type="domain" description="PHD-type" evidence="8">
    <location>
        <begin position="447"/>
        <end position="498"/>
    </location>
</feature>
<dbReference type="InterPro" id="IPR000408">
    <property type="entry name" value="Reg_chr_condens"/>
</dbReference>
<evidence type="ECO:0000256" key="7">
    <source>
        <dbReference type="SAM" id="MobiDB-lite"/>
    </source>
</evidence>
<evidence type="ECO:0000256" key="2">
    <source>
        <dbReference type="ARBA" id="ARBA00022737"/>
    </source>
</evidence>
<gene>
    <name evidence="9" type="ORF">HGRIS_005327</name>
</gene>
<name>A0ABR3JER5_9AGAR</name>
<feature type="region of interest" description="Disordered" evidence="7">
    <location>
        <begin position="31"/>
        <end position="50"/>
    </location>
</feature>
<feature type="region of interest" description="Disordered" evidence="7">
    <location>
        <begin position="507"/>
        <end position="558"/>
    </location>
</feature>
<dbReference type="Gene3D" id="3.30.40.10">
    <property type="entry name" value="Zinc/RING finger domain, C3HC4 (zinc finger)"/>
    <property type="match status" value="1"/>
</dbReference>
<dbReference type="InterPro" id="IPR019786">
    <property type="entry name" value="Zinc_finger_PHD-type_CS"/>
</dbReference>
<keyword evidence="10" id="KW-1185">Reference proteome</keyword>
<evidence type="ECO:0000256" key="4">
    <source>
        <dbReference type="ARBA" id="ARBA00022833"/>
    </source>
</evidence>
<feature type="compositionally biased region" description="Low complexity" evidence="7">
    <location>
        <begin position="1"/>
        <end position="17"/>
    </location>
</feature>
<dbReference type="InterPro" id="IPR058923">
    <property type="entry name" value="RCC1-like_dom"/>
</dbReference>
<dbReference type="SUPFAM" id="SSF50985">
    <property type="entry name" value="RCC1/BLIP-II"/>
    <property type="match status" value="1"/>
</dbReference>
<feature type="repeat" description="RCC1" evidence="6">
    <location>
        <begin position="265"/>
        <end position="320"/>
    </location>
</feature>
<dbReference type="PRINTS" id="PR00633">
    <property type="entry name" value="RCCNDNSATION"/>
</dbReference>
<dbReference type="Gene3D" id="2.130.10.30">
    <property type="entry name" value="Regulator of chromosome condensation 1/beta-lactamase-inhibitor protein II"/>
    <property type="match status" value="2"/>
</dbReference>
<feature type="repeat" description="RCC1" evidence="6">
    <location>
        <begin position="85"/>
        <end position="144"/>
    </location>
</feature>
<accession>A0ABR3JER5</accession>
<proteinExistence type="predicted"/>
<dbReference type="PANTHER" id="PTHR46207">
    <property type="entry name" value="PROTEIN RCC2"/>
    <property type="match status" value="1"/>
</dbReference>
<comment type="caution">
    <text evidence="9">The sequence shown here is derived from an EMBL/GenBank/DDBJ whole genome shotgun (WGS) entry which is preliminary data.</text>
</comment>
<dbReference type="InterPro" id="IPR028641">
    <property type="entry name" value="RCC2"/>
</dbReference>
<dbReference type="EMBL" id="JASNQZ010000008">
    <property type="protein sequence ID" value="KAL0954199.1"/>
    <property type="molecule type" value="Genomic_DNA"/>
</dbReference>
<dbReference type="InterPro" id="IPR001965">
    <property type="entry name" value="Znf_PHD"/>
</dbReference>
<feature type="repeat" description="RCC1" evidence="6">
    <location>
        <begin position="376"/>
        <end position="430"/>
    </location>
</feature>
<evidence type="ECO:0000313" key="9">
    <source>
        <dbReference type="EMBL" id="KAL0954199.1"/>
    </source>
</evidence>
<dbReference type="SUPFAM" id="SSF57903">
    <property type="entry name" value="FYVE/PHD zinc finger"/>
    <property type="match status" value="1"/>
</dbReference>
<evidence type="ECO:0000256" key="1">
    <source>
        <dbReference type="ARBA" id="ARBA00022723"/>
    </source>
</evidence>
<reference evidence="10" key="1">
    <citation type="submission" date="2024-06" db="EMBL/GenBank/DDBJ databases">
        <title>Multi-omics analyses provide insights into the biosynthesis of the anticancer antibiotic pleurotin in Hohenbuehelia grisea.</title>
        <authorList>
            <person name="Weaver J.A."/>
            <person name="Alberti F."/>
        </authorList>
    </citation>
    <scope>NUCLEOTIDE SEQUENCE [LARGE SCALE GENOMIC DNA]</scope>
    <source>
        <strain evidence="10">T-177</strain>
    </source>
</reference>
<organism evidence="9 10">
    <name type="scientific">Hohenbuehelia grisea</name>
    <dbReference type="NCBI Taxonomy" id="104357"/>
    <lineage>
        <taxon>Eukaryota</taxon>
        <taxon>Fungi</taxon>
        <taxon>Dikarya</taxon>
        <taxon>Basidiomycota</taxon>
        <taxon>Agaricomycotina</taxon>
        <taxon>Agaricomycetes</taxon>
        <taxon>Agaricomycetidae</taxon>
        <taxon>Agaricales</taxon>
        <taxon>Pleurotineae</taxon>
        <taxon>Pleurotaceae</taxon>
        <taxon>Hohenbuehelia</taxon>
    </lineage>
</organism>
<evidence type="ECO:0000256" key="6">
    <source>
        <dbReference type="PROSITE-ProRule" id="PRU00235"/>
    </source>
</evidence>
<feature type="repeat" description="RCC1" evidence="6">
    <location>
        <begin position="145"/>
        <end position="200"/>
    </location>
</feature>
<dbReference type="InterPro" id="IPR009091">
    <property type="entry name" value="RCC1/BLIP-II"/>
</dbReference>
<keyword evidence="4" id="KW-0862">Zinc</keyword>
<dbReference type="PROSITE" id="PS00626">
    <property type="entry name" value="RCC1_2"/>
    <property type="match status" value="2"/>
</dbReference>
<dbReference type="InterPro" id="IPR011011">
    <property type="entry name" value="Znf_FYVE_PHD"/>
</dbReference>
<feature type="repeat" description="RCC1" evidence="6">
    <location>
        <begin position="201"/>
        <end position="264"/>
    </location>
</feature>
<dbReference type="PROSITE" id="PS01359">
    <property type="entry name" value="ZF_PHD_1"/>
    <property type="match status" value="1"/>
</dbReference>
<feature type="compositionally biased region" description="Basic residues" evidence="7">
    <location>
        <begin position="541"/>
        <end position="558"/>
    </location>
</feature>
<evidence type="ECO:0000259" key="8">
    <source>
        <dbReference type="PROSITE" id="PS50016"/>
    </source>
</evidence>
<dbReference type="PROSITE" id="PS50012">
    <property type="entry name" value="RCC1_3"/>
    <property type="match status" value="5"/>
</dbReference>
<dbReference type="InterPro" id="IPR013083">
    <property type="entry name" value="Znf_RING/FYVE/PHD"/>
</dbReference>
<keyword evidence="2" id="KW-0677">Repeat</keyword>
<dbReference type="PANTHER" id="PTHR46207:SF1">
    <property type="entry name" value="PROTEIN RCC2"/>
    <property type="match status" value="1"/>
</dbReference>
<dbReference type="InterPro" id="IPR019787">
    <property type="entry name" value="Znf_PHD-finger"/>
</dbReference>
<dbReference type="PROSITE" id="PS50016">
    <property type="entry name" value="ZF_PHD_2"/>
    <property type="match status" value="1"/>
</dbReference>
<evidence type="ECO:0000256" key="5">
    <source>
        <dbReference type="PROSITE-ProRule" id="PRU00146"/>
    </source>
</evidence>
<evidence type="ECO:0000313" key="10">
    <source>
        <dbReference type="Proteomes" id="UP001556367"/>
    </source>
</evidence>
<dbReference type="Pfam" id="PF25390">
    <property type="entry name" value="WD40_RLD"/>
    <property type="match status" value="1"/>
</dbReference>
<dbReference type="Proteomes" id="UP001556367">
    <property type="component" value="Unassembled WGS sequence"/>
</dbReference>
<dbReference type="SMART" id="SM00249">
    <property type="entry name" value="PHD"/>
    <property type="match status" value="1"/>
</dbReference>